<keyword evidence="2" id="KW-1185">Reference proteome</keyword>
<accession>A0ACB5T676</accession>
<evidence type="ECO:0000313" key="2">
    <source>
        <dbReference type="Proteomes" id="UP001165064"/>
    </source>
</evidence>
<organism evidence="1 2">
    <name type="scientific">Ambrosiozyma monospora</name>
    <name type="common">Yeast</name>
    <name type="synonym">Endomycopsis monosporus</name>
    <dbReference type="NCBI Taxonomy" id="43982"/>
    <lineage>
        <taxon>Eukaryota</taxon>
        <taxon>Fungi</taxon>
        <taxon>Dikarya</taxon>
        <taxon>Ascomycota</taxon>
        <taxon>Saccharomycotina</taxon>
        <taxon>Pichiomycetes</taxon>
        <taxon>Pichiales</taxon>
        <taxon>Pichiaceae</taxon>
        <taxon>Ambrosiozyma</taxon>
    </lineage>
</organism>
<dbReference type="Proteomes" id="UP001165064">
    <property type="component" value="Unassembled WGS sequence"/>
</dbReference>
<dbReference type="EMBL" id="BSXS01003829">
    <property type="protein sequence ID" value="GME82012.1"/>
    <property type="molecule type" value="Genomic_DNA"/>
</dbReference>
<sequence>MLQLSQGCGNFWCHNENCKSSGLIRDGKFANGFADISKYVRDGLLGGSSVGVNQLDKFWFCVDIIAHKKHMLMDFVACDPECEYALGWCSKSVYTVKFVDGDDLGNINRIRAWLDDNGVKNNE</sequence>
<evidence type="ECO:0000313" key="1">
    <source>
        <dbReference type="EMBL" id="GME82012.1"/>
    </source>
</evidence>
<proteinExistence type="predicted"/>
<name>A0ACB5T676_AMBMO</name>
<protein>
    <submittedName>
        <fullName evidence="1">Unnamed protein product</fullName>
    </submittedName>
</protein>
<gene>
    <name evidence="1" type="ORF">Amon02_000526000</name>
</gene>
<comment type="caution">
    <text evidence="1">The sequence shown here is derived from an EMBL/GenBank/DDBJ whole genome shotgun (WGS) entry which is preliminary data.</text>
</comment>
<reference evidence="1" key="1">
    <citation type="submission" date="2023-04" db="EMBL/GenBank/DDBJ databases">
        <title>Ambrosiozyma monospora NBRC 10751.</title>
        <authorList>
            <person name="Ichikawa N."/>
            <person name="Sato H."/>
            <person name="Tonouchi N."/>
        </authorList>
    </citation>
    <scope>NUCLEOTIDE SEQUENCE</scope>
    <source>
        <strain evidence="1">NBRC 10751</strain>
    </source>
</reference>